<dbReference type="EMBL" id="JAMZFV010000014">
    <property type="protein sequence ID" value="MCP1110559.1"/>
    <property type="molecule type" value="Genomic_DNA"/>
</dbReference>
<sequence>MNNQIRRSIERYVKKYGQQDTRVVISLFAKRFNTTKQRISGNISYMKCIEQSINIISNKPHSIMY</sequence>
<dbReference type="RefSeq" id="WP_262069439.1">
    <property type="nucleotide sequence ID" value="NZ_JAMXOC010000014.1"/>
</dbReference>
<reference evidence="1 2" key="1">
    <citation type="journal article" date="2022" name="Genome Biol. Evol.">
        <title>Host diet, physiology and behaviors set the stage for Lachnospiraceae cladogenesis.</title>
        <authorList>
            <person name="Vera-Ponce De Leon A."/>
            <person name="Schneider M."/>
            <person name="Jahnes B.C."/>
            <person name="Sadowski V."/>
            <person name="Camuy-Velez L.A."/>
            <person name="Duan J."/>
            <person name="Sabree Z.L."/>
        </authorList>
    </citation>
    <scope>NUCLEOTIDE SEQUENCE [LARGE SCALE GENOMIC DNA]</scope>
    <source>
        <strain evidence="1 2">PAL227</strain>
    </source>
</reference>
<evidence type="ECO:0000313" key="2">
    <source>
        <dbReference type="Proteomes" id="UP001523565"/>
    </source>
</evidence>
<comment type="caution">
    <text evidence="1">The sequence shown here is derived from an EMBL/GenBank/DDBJ whole genome shotgun (WGS) entry which is preliminary data.</text>
</comment>
<protein>
    <submittedName>
        <fullName evidence="1">Uncharacterized protein</fullName>
    </submittedName>
</protein>
<dbReference type="Proteomes" id="UP001523565">
    <property type="component" value="Unassembled WGS sequence"/>
</dbReference>
<accession>A0ABT1EIN0</accession>
<evidence type="ECO:0000313" key="1">
    <source>
        <dbReference type="EMBL" id="MCP1110559.1"/>
    </source>
</evidence>
<name>A0ABT1EIN0_9FIRM</name>
<proteinExistence type="predicted"/>
<keyword evidence="2" id="KW-1185">Reference proteome</keyword>
<organism evidence="1 2">
    <name type="scientific">Ohessyouella blattaphilus</name>
    <dbReference type="NCBI Taxonomy" id="2949333"/>
    <lineage>
        <taxon>Bacteria</taxon>
        <taxon>Bacillati</taxon>
        <taxon>Bacillota</taxon>
        <taxon>Clostridia</taxon>
        <taxon>Lachnospirales</taxon>
        <taxon>Lachnospiraceae</taxon>
        <taxon>Ohessyouella</taxon>
    </lineage>
</organism>
<gene>
    <name evidence="1" type="ORF">NK118_09880</name>
</gene>